<accession>A0A1T3NLH1</accession>
<dbReference type="AlphaFoldDB" id="A0A1T3NLH1"/>
<dbReference type="OrthoDB" id="4321441at2"/>
<organism evidence="1 2">
    <name type="scientific">Embleya scabrispora</name>
    <dbReference type="NCBI Taxonomy" id="159449"/>
    <lineage>
        <taxon>Bacteria</taxon>
        <taxon>Bacillati</taxon>
        <taxon>Actinomycetota</taxon>
        <taxon>Actinomycetes</taxon>
        <taxon>Kitasatosporales</taxon>
        <taxon>Streptomycetaceae</taxon>
        <taxon>Embleya</taxon>
    </lineage>
</organism>
<sequence>MNHLNALDHALQQRRRDMDAAFADYDAGAATRRLAERIVQEQLLAALVRPGTIGSQRGTGFADAHAAQNAAAAHLEQLCQAVVARPTTGPLLGDFVHEREADGALVFGCLLYLTGRPAPAAFWWRYAAGADDVEAMRLLTLHHRIEGEPQDAHHWAGRLHAARPTPAPAETQGAGDPEAYVARVEPGIEEVDDPDLGEICRPNDRFPRLLAAAGHG</sequence>
<evidence type="ECO:0000313" key="2">
    <source>
        <dbReference type="Proteomes" id="UP000190037"/>
    </source>
</evidence>
<dbReference type="Proteomes" id="UP000190037">
    <property type="component" value="Unassembled WGS sequence"/>
</dbReference>
<proteinExistence type="predicted"/>
<comment type="caution">
    <text evidence="1">The sequence shown here is derived from an EMBL/GenBank/DDBJ whole genome shotgun (WGS) entry which is preliminary data.</text>
</comment>
<dbReference type="RefSeq" id="WP_078982334.1">
    <property type="nucleotide sequence ID" value="NZ_MWQN01000004.1"/>
</dbReference>
<evidence type="ECO:0000313" key="1">
    <source>
        <dbReference type="EMBL" id="OPC77580.1"/>
    </source>
</evidence>
<name>A0A1T3NLH1_9ACTN</name>
<dbReference type="EMBL" id="MWQN01000004">
    <property type="protein sequence ID" value="OPC77580.1"/>
    <property type="molecule type" value="Genomic_DNA"/>
</dbReference>
<dbReference type="STRING" id="159449.B4N89_44645"/>
<reference evidence="1 2" key="1">
    <citation type="submission" date="2017-03" db="EMBL/GenBank/DDBJ databases">
        <title>Draft genome sequence of Streptomyces scabrisporus NF3, endophyte isolated from Amphipterygium adstringens.</title>
        <authorList>
            <person name="Vazquez M."/>
            <person name="Ceapa C.D."/>
            <person name="Rodriguez Luna D."/>
            <person name="Sanchez Esquivel S."/>
        </authorList>
    </citation>
    <scope>NUCLEOTIDE SEQUENCE [LARGE SCALE GENOMIC DNA]</scope>
    <source>
        <strain evidence="1 2">NF3</strain>
    </source>
</reference>
<gene>
    <name evidence="1" type="ORF">B4N89_44645</name>
</gene>
<keyword evidence="2" id="KW-1185">Reference proteome</keyword>
<protein>
    <submittedName>
        <fullName evidence="1">Uncharacterized protein</fullName>
    </submittedName>
</protein>